<sequence>MQGTLRAIGSRLMYGIPVLVIVTFGAALLMDFMPGSPGQAILGDQATQEQVDAINAQFGYDQPVVQRYLAWAASALRGDLGVTLFGHEPVAELVVKRLSVTAELAGMALVIALGVAVPLALLAAHRAGRWLDRALNFASSALLCIPSFVTVVLVSLVFVIWLGWFPATGWVSPADDLGANLRYAFLPALSLAAYECAFFYRVIRSDLSGTLREDFILVARAKGLPKSYILTRHALRPSLTSLVTVIGLALGRLLGGAVIVEFFFSVPGLGAESLNAVSIKDMAVIQAIVAVCVIAYVLIFIVVDLAYTWIDPRVGVR</sequence>
<keyword evidence="2 7" id="KW-0813">Transport</keyword>
<evidence type="ECO:0000256" key="2">
    <source>
        <dbReference type="ARBA" id="ARBA00022448"/>
    </source>
</evidence>
<feature type="transmembrane region" description="Helical" evidence="7">
    <location>
        <begin position="242"/>
        <end position="264"/>
    </location>
</feature>
<dbReference type="CDD" id="cd06261">
    <property type="entry name" value="TM_PBP2"/>
    <property type="match status" value="1"/>
</dbReference>
<comment type="subcellular location">
    <subcellularLocation>
        <location evidence="1 7">Cell membrane</location>
        <topology evidence="1 7">Multi-pass membrane protein</topology>
    </subcellularLocation>
</comment>
<dbReference type="InterPro" id="IPR045621">
    <property type="entry name" value="BPD_transp_1_N"/>
</dbReference>
<dbReference type="Pfam" id="PF00528">
    <property type="entry name" value="BPD_transp_1"/>
    <property type="match status" value="1"/>
</dbReference>
<dbReference type="PROSITE" id="PS50928">
    <property type="entry name" value="ABC_TM1"/>
    <property type="match status" value="1"/>
</dbReference>
<dbReference type="Proteomes" id="UP001596306">
    <property type="component" value="Unassembled WGS sequence"/>
</dbReference>
<feature type="transmembrane region" description="Helical" evidence="7">
    <location>
        <begin position="184"/>
        <end position="203"/>
    </location>
</feature>
<accession>A0ABW1VGS0</accession>
<evidence type="ECO:0000256" key="4">
    <source>
        <dbReference type="ARBA" id="ARBA00022692"/>
    </source>
</evidence>
<evidence type="ECO:0000259" key="8">
    <source>
        <dbReference type="PROSITE" id="PS50928"/>
    </source>
</evidence>
<dbReference type="Gene3D" id="1.10.3720.10">
    <property type="entry name" value="MetI-like"/>
    <property type="match status" value="1"/>
</dbReference>
<organism evidence="9 10">
    <name type="scientific">Luethyella okanaganae</name>
    <dbReference type="NCBI Taxonomy" id="69372"/>
    <lineage>
        <taxon>Bacteria</taxon>
        <taxon>Bacillati</taxon>
        <taxon>Actinomycetota</taxon>
        <taxon>Actinomycetes</taxon>
        <taxon>Micrococcales</taxon>
        <taxon>Microbacteriaceae</taxon>
        <taxon>Luethyella</taxon>
    </lineage>
</organism>
<feature type="transmembrane region" description="Helical" evidence="7">
    <location>
        <begin position="284"/>
        <end position="310"/>
    </location>
</feature>
<feature type="transmembrane region" description="Helical" evidence="7">
    <location>
        <begin position="135"/>
        <end position="164"/>
    </location>
</feature>
<reference evidence="10" key="1">
    <citation type="journal article" date="2019" name="Int. J. Syst. Evol. Microbiol.">
        <title>The Global Catalogue of Microorganisms (GCM) 10K type strain sequencing project: providing services to taxonomists for standard genome sequencing and annotation.</title>
        <authorList>
            <consortium name="The Broad Institute Genomics Platform"/>
            <consortium name="The Broad Institute Genome Sequencing Center for Infectious Disease"/>
            <person name="Wu L."/>
            <person name="Ma J."/>
        </authorList>
    </citation>
    <scope>NUCLEOTIDE SEQUENCE [LARGE SCALE GENOMIC DNA]</scope>
    <source>
        <strain evidence="10">CCUG 43304</strain>
    </source>
</reference>
<evidence type="ECO:0000256" key="7">
    <source>
        <dbReference type="RuleBase" id="RU363032"/>
    </source>
</evidence>
<dbReference type="EMBL" id="JBHSTP010000003">
    <property type="protein sequence ID" value="MFC6357104.1"/>
    <property type="molecule type" value="Genomic_DNA"/>
</dbReference>
<evidence type="ECO:0000256" key="1">
    <source>
        <dbReference type="ARBA" id="ARBA00004651"/>
    </source>
</evidence>
<dbReference type="InterPro" id="IPR000515">
    <property type="entry name" value="MetI-like"/>
</dbReference>
<feature type="transmembrane region" description="Helical" evidence="7">
    <location>
        <begin position="104"/>
        <end position="123"/>
    </location>
</feature>
<comment type="similarity">
    <text evidence="7">Belongs to the binding-protein-dependent transport system permease family.</text>
</comment>
<feature type="transmembrane region" description="Helical" evidence="7">
    <location>
        <begin position="12"/>
        <end position="30"/>
    </location>
</feature>
<evidence type="ECO:0000256" key="3">
    <source>
        <dbReference type="ARBA" id="ARBA00022475"/>
    </source>
</evidence>
<evidence type="ECO:0000256" key="5">
    <source>
        <dbReference type="ARBA" id="ARBA00022989"/>
    </source>
</evidence>
<dbReference type="RefSeq" id="WP_386732552.1">
    <property type="nucleotide sequence ID" value="NZ_JBHSTP010000003.1"/>
</dbReference>
<evidence type="ECO:0000256" key="6">
    <source>
        <dbReference type="ARBA" id="ARBA00023136"/>
    </source>
</evidence>
<evidence type="ECO:0000313" key="9">
    <source>
        <dbReference type="EMBL" id="MFC6357104.1"/>
    </source>
</evidence>
<dbReference type="PANTHER" id="PTHR43163">
    <property type="entry name" value="DIPEPTIDE TRANSPORT SYSTEM PERMEASE PROTEIN DPPB-RELATED"/>
    <property type="match status" value="1"/>
</dbReference>
<dbReference type="SUPFAM" id="SSF161098">
    <property type="entry name" value="MetI-like"/>
    <property type="match status" value="1"/>
</dbReference>
<keyword evidence="10" id="KW-1185">Reference proteome</keyword>
<gene>
    <name evidence="9" type="ORF">ACFQB0_13415</name>
</gene>
<protein>
    <submittedName>
        <fullName evidence="9">ABC transporter permease</fullName>
    </submittedName>
</protein>
<comment type="caution">
    <text evidence="9">The sequence shown here is derived from an EMBL/GenBank/DDBJ whole genome shotgun (WGS) entry which is preliminary data.</text>
</comment>
<name>A0ABW1VGS0_9MICO</name>
<dbReference type="Pfam" id="PF19300">
    <property type="entry name" value="BPD_transp_1_N"/>
    <property type="match status" value="1"/>
</dbReference>
<keyword evidence="3" id="KW-1003">Cell membrane</keyword>
<keyword evidence="5 7" id="KW-1133">Transmembrane helix</keyword>
<keyword evidence="6 7" id="KW-0472">Membrane</keyword>
<evidence type="ECO:0000313" key="10">
    <source>
        <dbReference type="Proteomes" id="UP001596306"/>
    </source>
</evidence>
<dbReference type="InterPro" id="IPR035906">
    <property type="entry name" value="MetI-like_sf"/>
</dbReference>
<proteinExistence type="inferred from homology"/>
<dbReference type="PANTHER" id="PTHR43163:SF3">
    <property type="entry name" value="PEPTIDE ABC TRANSPORTER PERMEASE PROTEIN"/>
    <property type="match status" value="1"/>
</dbReference>
<feature type="domain" description="ABC transmembrane type-1" evidence="8">
    <location>
        <begin position="98"/>
        <end position="306"/>
    </location>
</feature>
<keyword evidence="4 7" id="KW-0812">Transmembrane</keyword>